<dbReference type="AlphaFoldDB" id="A0AAV8ZKY7"/>
<dbReference type="InterPro" id="IPR027417">
    <property type="entry name" value="P-loop_NTPase"/>
</dbReference>
<proteinExistence type="predicted"/>
<dbReference type="SUPFAM" id="SSF52540">
    <property type="entry name" value="P-loop containing nucleoside triphosphate hydrolases"/>
    <property type="match status" value="1"/>
</dbReference>
<evidence type="ECO:0000313" key="2">
    <source>
        <dbReference type="Proteomes" id="UP001162156"/>
    </source>
</evidence>
<dbReference type="EMBL" id="JANEYF010001151">
    <property type="protein sequence ID" value="KAJ8965819.1"/>
    <property type="molecule type" value="Genomic_DNA"/>
</dbReference>
<dbReference type="Gene3D" id="3.40.50.300">
    <property type="entry name" value="P-loop containing nucleotide triphosphate hydrolases"/>
    <property type="match status" value="1"/>
</dbReference>
<name>A0AAV8ZKY7_9CUCU</name>
<keyword evidence="2" id="KW-1185">Reference proteome</keyword>
<accession>A0AAV8ZKY7</accession>
<reference evidence="1" key="1">
    <citation type="journal article" date="2023" name="Insect Mol. Biol.">
        <title>Genome sequencing provides insights into the evolution of gene families encoding plant cell wall-degrading enzymes in longhorned beetles.</title>
        <authorList>
            <person name="Shin N.R."/>
            <person name="Okamura Y."/>
            <person name="Kirsch R."/>
            <person name="Pauchet Y."/>
        </authorList>
    </citation>
    <scope>NUCLEOTIDE SEQUENCE</scope>
    <source>
        <strain evidence="1">RBIC_L_NR</strain>
    </source>
</reference>
<sequence>MYVPSLERVEYDLTPWKNKNVPIIWLTGQQNTGKKTHGNFIKDSFNYEHISITQLLRDEARKNTERGTIVKEALNSKKKVSDVR</sequence>
<organism evidence="1 2">
    <name type="scientific">Rhamnusium bicolor</name>
    <dbReference type="NCBI Taxonomy" id="1586634"/>
    <lineage>
        <taxon>Eukaryota</taxon>
        <taxon>Metazoa</taxon>
        <taxon>Ecdysozoa</taxon>
        <taxon>Arthropoda</taxon>
        <taxon>Hexapoda</taxon>
        <taxon>Insecta</taxon>
        <taxon>Pterygota</taxon>
        <taxon>Neoptera</taxon>
        <taxon>Endopterygota</taxon>
        <taxon>Coleoptera</taxon>
        <taxon>Polyphaga</taxon>
        <taxon>Cucujiformia</taxon>
        <taxon>Chrysomeloidea</taxon>
        <taxon>Cerambycidae</taxon>
        <taxon>Lepturinae</taxon>
        <taxon>Rhagiini</taxon>
        <taxon>Rhamnusium</taxon>
    </lineage>
</organism>
<comment type="caution">
    <text evidence="1">The sequence shown here is derived from an EMBL/GenBank/DDBJ whole genome shotgun (WGS) entry which is preliminary data.</text>
</comment>
<evidence type="ECO:0000313" key="1">
    <source>
        <dbReference type="EMBL" id="KAJ8965819.1"/>
    </source>
</evidence>
<dbReference type="Pfam" id="PF00406">
    <property type="entry name" value="ADK"/>
    <property type="match status" value="1"/>
</dbReference>
<protein>
    <submittedName>
        <fullName evidence="1">Uncharacterized protein</fullName>
    </submittedName>
</protein>
<dbReference type="Proteomes" id="UP001162156">
    <property type="component" value="Unassembled WGS sequence"/>
</dbReference>
<gene>
    <name evidence="1" type="ORF">NQ314_003886</name>
</gene>